<organism evidence="1 2">
    <name type="scientific">Flammeovirga kamogawensis</name>
    <dbReference type="NCBI Taxonomy" id="373891"/>
    <lineage>
        <taxon>Bacteria</taxon>
        <taxon>Pseudomonadati</taxon>
        <taxon>Bacteroidota</taxon>
        <taxon>Cytophagia</taxon>
        <taxon>Cytophagales</taxon>
        <taxon>Flammeovirgaceae</taxon>
        <taxon>Flammeovirga</taxon>
    </lineage>
</organism>
<accession>A0ABX8H365</accession>
<sequence>MKTIEDIEHLLNNSKFKRDIIHDFTIYTQDIVNKDYFLRVYKTRYKIYKQEKDSDIKIIHSLEELISNLEPLNSKEIIVIILNKDNKGSILCVDINFSKVIGFLVNIMKFNYSSMV</sequence>
<evidence type="ECO:0000313" key="2">
    <source>
        <dbReference type="Proteomes" id="UP000682802"/>
    </source>
</evidence>
<evidence type="ECO:0000313" key="1">
    <source>
        <dbReference type="EMBL" id="QWG10260.1"/>
    </source>
</evidence>
<dbReference type="RefSeq" id="WP_144075867.1">
    <property type="nucleotide sequence ID" value="NZ_CP076129.1"/>
</dbReference>
<name>A0ABX8H365_9BACT</name>
<reference evidence="1 2" key="1">
    <citation type="submission" date="2021-05" db="EMBL/GenBank/DDBJ databases">
        <title>Comparative genomic studies on the polysaccharide-degrading batcterial strains of the Flammeovirga genus.</title>
        <authorList>
            <person name="Zewei F."/>
            <person name="Zheng Z."/>
            <person name="Yu L."/>
            <person name="Ruyue G."/>
            <person name="Yanhong M."/>
            <person name="Yuanyuan C."/>
            <person name="Jingyan G."/>
            <person name="Wenjun H."/>
        </authorList>
    </citation>
    <scope>NUCLEOTIDE SEQUENCE [LARGE SCALE GENOMIC DNA]</scope>
    <source>
        <strain evidence="1 2">YS10</strain>
    </source>
</reference>
<protein>
    <submittedName>
        <fullName evidence="1">Uncharacterized protein</fullName>
    </submittedName>
</protein>
<gene>
    <name evidence="1" type="ORF">KM029_21495</name>
</gene>
<dbReference type="EMBL" id="CP076129">
    <property type="protein sequence ID" value="QWG10260.1"/>
    <property type="molecule type" value="Genomic_DNA"/>
</dbReference>
<proteinExistence type="predicted"/>
<dbReference type="Proteomes" id="UP000682802">
    <property type="component" value="Chromosome 2"/>
</dbReference>
<keyword evidence="2" id="KW-1185">Reference proteome</keyword>